<sequence>MAHAPDQSPRHRSLWAGAVELRPGRLTFAGELGAAHRHAHAAAQLLLVTAGQVMLTDGHGRTAQARAALIPAGVPHALHARDA</sequence>
<dbReference type="CDD" id="cd02208">
    <property type="entry name" value="cupin_RmlC-like"/>
    <property type="match status" value="1"/>
</dbReference>
<accession>A0A1H6DH56</accession>
<reference evidence="2" key="1">
    <citation type="submission" date="2016-10" db="EMBL/GenBank/DDBJ databases">
        <authorList>
            <person name="Varghese N."/>
            <person name="Submissions S."/>
        </authorList>
    </citation>
    <scope>NUCLEOTIDE SEQUENCE [LARGE SCALE GENOMIC DNA]</scope>
    <source>
        <strain evidence="2">DSM 43163</strain>
    </source>
</reference>
<evidence type="ECO:0008006" key="3">
    <source>
        <dbReference type="Google" id="ProtNLM"/>
    </source>
</evidence>
<evidence type="ECO:0000313" key="2">
    <source>
        <dbReference type="Proteomes" id="UP000236723"/>
    </source>
</evidence>
<dbReference type="Proteomes" id="UP000236723">
    <property type="component" value="Unassembled WGS sequence"/>
</dbReference>
<dbReference type="InterPro" id="IPR011051">
    <property type="entry name" value="RmlC_Cupin_sf"/>
</dbReference>
<dbReference type="SUPFAM" id="SSF51182">
    <property type="entry name" value="RmlC-like cupins"/>
    <property type="match status" value="1"/>
</dbReference>
<keyword evidence="2" id="KW-1185">Reference proteome</keyword>
<dbReference type="EMBL" id="FNVO01000017">
    <property type="protein sequence ID" value="SEG84708.1"/>
    <property type="molecule type" value="Genomic_DNA"/>
</dbReference>
<evidence type="ECO:0000313" key="1">
    <source>
        <dbReference type="EMBL" id="SEG84708.1"/>
    </source>
</evidence>
<organism evidence="1 2">
    <name type="scientific">Thermomonospora echinospora</name>
    <dbReference type="NCBI Taxonomy" id="1992"/>
    <lineage>
        <taxon>Bacteria</taxon>
        <taxon>Bacillati</taxon>
        <taxon>Actinomycetota</taxon>
        <taxon>Actinomycetes</taxon>
        <taxon>Streptosporangiales</taxon>
        <taxon>Thermomonosporaceae</taxon>
        <taxon>Thermomonospora</taxon>
    </lineage>
</organism>
<dbReference type="Gene3D" id="2.60.120.10">
    <property type="entry name" value="Jelly Rolls"/>
    <property type="match status" value="1"/>
</dbReference>
<protein>
    <recommendedName>
        <fullName evidence="3">Cupin domain-containing protein</fullName>
    </recommendedName>
</protein>
<dbReference type="AlphaFoldDB" id="A0A1H6DH56"/>
<dbReference type="InterPro" id="IPR014710">
    <property type="entry name" value="RmlC-like_jellyroll"/>
</dbReference>
<gene>
    <name evidence="1" type="ORF">SAMN04489712_11754</name>
</gene>
<proteinExistence type="predicted"/>
<name>A0A1H6DH56_9ACTN</name>